<dbReference type="InterPro" id="IPR020845">
    <property type="entry name" value="AMP-binding_CS"/>
</dbReference>
<keyword evidence="1 4" id="KW-0436">Ligase</keyword>
<dbReference type="GO" id="GO:0016878">
    <property type="term" value="F:acid-thiol ligase activity"/>
    <property type="evidence" value="ECO:0007669"/>
    <property type="project" value="UniProtKB-ARBA"/>
</dbReference>
<sequence>MSLPRRTDPEPVTGWPADVAARYRALGYWRDETFGAFLATRAARHAARTAVVGRSVHTGRWARLTYAELERAAIAVHARLRAAGVRPRDRVLLQLPNCVEYVTYLFGVFRSGAWPVFTLPGHREAELTDFCRIADAAAHVLGGPGPRGADPRATAQRVAERLRAAGHVPPLVVDAGAALPEPGTAPPPADTGPEEVAFLQLSGGTTGTPKLIPRTPADYLYSVRESARICGVGPDTVMLVSLPAAHNFPMSSPGILGVLHTGGTVVLAPDPSPPTAFALIESERVTMTSLVPPVLQAWLPAAGRTSHDLGSLDVIQVGGARLADAVAARVGPDLGARLQQVFGMAEGLVNYTRLDDPDDIVTGTQGRPISPDDEIRVVDGDGRDVPPGAEGLLLTRGPYTIRGYYRAGPAGAASFTPDGFYRTGDLVRRLPSGHLVVTGRAKDQINRGGDKIAAEEVEGHLLAHPRLRDAAVVAMPDRFLGERVCAFVIPDGPPAPTAAELRRHLDERGIAGYKVPDRFEIVTEFPVSALGKTSRRELRRALADLLRSNTERSPR</sequence>
<dbReference type="AlphaFoldDB" id="A0A6F8YF91"/>
<dbReference type="KEGG" id="psuu:Psuf_021170"/>
<reference evidence="4 5" key="1">
    <citation type="submission" date="2020-03" db="EMBL/GenBank/DDBJ databases">
        <title>Whole genome shotgun sequence of Phytohabitans suffuscus NBRC 105367.</title>
        <authorList>
            <person name="Komaki H."/>
            <person name="Tamura T."/>
        </authorList>
    </citation>
    <scope>NUCLEOTIDE SEQUENCE [LARGE SCALE GENOMIC DNA]</scope>
    <source>
        <strain evidence="4 5">NBRC 105367</strain>
    </source>
</reference>
<dbReference type="InterPro" id="IPR045851">
    <property type="entry name" value="AMP-bd_C_sf"/>
</dbReference>
<feature type="domain" description="AMP-binding enzyme C-terminal" evidence="3">
    <location>
        <begin position="456"/>
        <end position="532"/>
    </location>
</feature>
<dbReference type="InterPro" id="IPR042099">
    <property type="entry name" value="ANL_N_sf"/>
</dbReference>
<keyword evidence="5" id="KW-1185">Reference proteome</keyword>
<dbReference type="EMBL" id="AP022871">
    <property type="protein sequence ID" value="BCB84804.1"/>
    <property type="molecule type" value="Genomic_DNA"/>
</dbReference>
<dbReference type="FunFam" id="2.30.38.10:FF:000003">
    <property type="entry name" value="Vibriobactin-specific 2,3-dihydroxybenzoate-AMP ligase"/>
    <property type="match status" value="1"/>
</dbReference>
<evidence type="ECO:0000256" key="1">
    <source>
        <dbReference type="ARBA" id="ARBA00022598"/>
    </source>
</evidence>
<dbReference type="RefSeq" id="WP_173156160.1">
    <property type="nucleotide sequence ID" value="NZ_AP022871.1"/>
</dbReference>
<dbReference type="Pfam" id="PF00501">
    <property type="entry name" value="AMP-binding"/>
    <property type="match status" value="1"/>
</dbReference>
<dbReference type="Pfam" id="PF13193">
    <property type="entry name" value="AMP-binding_C"/>
    <property type="match status" value="1"/>
</dbReference>
<organism evidence="4 5">
    <name type="scientific">Phytohabitans suffuscus</name>
    <dbReference type="NCBI Taxonomy" id="624315"/>
    <lineage>
        <taxon>Bacteria</taxon>
        <taxon>Bacillati</taxon>
        <taxon>Actinomycetota</taxon>
        <taxon>Actinomycetes</taxon>
        <taxon>Micromonosporales</taxon>
        <taxon>Micromonosporaceae</taxon>
    </lineage>
</organism>
<dbReference type="SUPFAM" id="SSF56801">
    <property type="entry name" value="Acetyl-CoA synthetase-like"/>
    <property type="match status" value="1"/>
</dbReference>
<accession>A0A6F8YF91</accession>
<feature type="domain" description="AMP-dependent synthetase/ligase" evidence="2">
    <location>
        <begin position="39"/>
        <end position="405"/>
    </location>
</feature>
<protein>
    <submittedName>
        <fullName evidence="4">2,3-dihydroxybenzoate-AMP ligase</fullName>
    </submittedName>
</protein>
<dbReference type="Gene3D" id="3.30.300.30">
    <property type="match status" value="1"/>
</dbReference>
<evidence type="ECO:0000259" key="2">
    <source>
        <dbReference type="Pfam" id="PF00501"/>
    </source>
</evidence>
<evidence type="ECO:0000313" key="5">
    <source>
        <dbReference type="Proteomes" id="UP000503011"/>
    </source>
</evidence>
<dbReference type="PROSITE" id="PS00455">
    <property type="entry name" value="AMP_BINDING"/>
    <property type="match status" value="1"/>
</dbReference>
<proteinExistence type="predicted"/>
<reference evidence="4 5" key="2">
    <citation type="submission" date="2020-03" db="EMBL/GenBank/DDBJ databases">
        <authorList>
            <person name="Ichikawa N."/>
            <person name="Kimura A."/>
            <person name="Kitahashi Y."/>
            <person name="Uohara A."/>
        </authorList>
    </citation>
    <scope>NUCLEOTIDE SEQUENCE [LARGE SCALE GENOMIC DNA]</scope>
    <source>
        <strain evidence="4 5">NBRC 105367</strain>
    </source>
</reference>
<gene>
    <name evidence="4" type="primary">entE</name>
    <name evidence="4" type="ORF">Psuf_021170</name>
</gene>
<dbReference type="InterPro" id="IPR025110">
    <property type="entry name" value="AMP-bd_C"/>
</dbReference>
<name>A0A6F8YF91_9ACTN</name>
<dbReference type="InterPro" id="IPR050237">
    <property type="entry name" value="ATP-dep_AMP-bd_enzyme"/>
</dbReference>
<dbReference type="PANTHER" id="PTHR43767">
    <property type="entry name" value="LONG-CHAIN-FATTY-ACID--COA LIGASE"/>
    <property type="match status" value="1"/>
</dbReference>
<dbReference type="PANTHER" id="PTHR43767:SF1">
    <property type="entry name" value="NONRIBOSOMAL PEPTIDE SYNTHASE PES1 (EUROFUNG)-RELATED"/>
    <property type="match status" value="1"/>
</dbReference>
<dbReference type="InterPro" id="IPR000873">
    <property type="entry name" value="AMP-dep_synth/lig_dom"/>
</dbReference>
<dbReference type="Gene3D" id="3.40.50.12780">
    <property type="entry name" value="N-terminal domain of ligase-like"/>
    <property type="match status" value="1"/>
</dbReference>
<evidence type="ECO:0000259" key="3">
    <source>
        <dbReference type="Pfam" id="PF13193"/>
    </source>
</evidence>
<evidence type="ECO:0000313" key="4">
    <source>
        <dbReference type="EMBL" id="BCB84804.1"/>
    </source>
</evidence>
<dbReference type="Proteomes" id="UP000503011">
    <property type="component" value="Chromosome"/>
</dbReference>